<evidence type="ECO:0000313" key="2">
    <source>
        <dbReference type="EMBL" id="WZX00197.1"/>
    </source>
</evidence>
<keyword evidence="1" id="KW-1133">Transmembrane helix</keyword>
<proteinExistence type="predicted"/>
<keyword evidence="3" id="KW-1185">Reference proteome</keyword>
<evidence type="ECO:0000313" key="3">
    <source>
        <dbReference type="Proteomes" id="UP001434337"/>
    </source>
</evidence>
<feature type="transmembrane region" description="Helical" evidence="1">
    <location>
        <begin position="183"/>
        <end position="210"/>
    </location>
</feature>
<organism evidence="2 3">
    <name type="scientific">Propioniciclava soli</name>
    <dbReference type="NCBI Taxonomy" id="2775081"/>
    <lineage>
        <taxon>Bacteria</taxon>
        <taxon>Bacillati</taxon>
        <taxon>Actinomycetota</taxon>
        <taxon>Actinomycetes</taxon>
        <taxon>Propionibacteriales</taxon>
        <taxon>Propionibacteriaceae</taxon>
        <taxon>Propioniciclava</taxon>
    </lineage>
</organism>
<protein>
    <submittedName>
        <fullName evidence="2">Uncharacterized protein</fullName>
    </submittedName>
</protein>
<feature type="transmembrane region" description="Helical" evidence="1">
    <location>
        <begin position="114"/>
        <end position="133"/>
    </location>
</feature>
<dbReference type="EMBL" id="CP115965">
    <property type="protein sequence ID" value="WZX00197.1"/>
    <property type="molecule type" value="Genomic_DNA"/>
</dbReference>
<feature type="transmembrane region" description="Helical" evidence="1">
    <location>
        <begin position="20"/>
        <end position="39"/>
    </location>
</feature>
<reference evidence="2 3" key="1">
    <citation type="journal article" date="2023" name="Environ Microbiome">
        <title>A coral-associated actinobacterium mitigates coral bleaching under heat stress.</title>
        <authorList>
            <person name="Li J."/>
            <person name="Zou Y."/>
            <person name="Li Q."/>
            <person name="Zhang J."/>
            <person name="Bourne D.G."/>
            <person name="Lyu Y."/>
            <person name="Liu C."/>
            <person name="Zhang S."/>
        </authorList>
    </citation>
    <scope>NUCLEOTIDE SEQUENCE [LARGE SCALE GENOMIC DNA]</scope>
    <source>
        <strain evidence="2 3">SCSIO 13291</strain>
    </source>
</reference>
<gene>
    <name evidence="2" type="ORF">PCC79_08455</name>
</gene>
<sequence length="257" mass="26994">MLGAIRAIPETIKNWRENRVMLYQLVTGISAALVVTALAGGNRPSDSLAAVAHGLGITPVANWLSTNAPPVLAGSSPTVQSVALSAVLLLVAGMVIVPLWLGRHDDNQTFSYEPLRLIGSPAASTIWILLLIAAQQGDIISTLQRWADTAVAAAGWTIAGLLVFGVLHLIANRHGLDELTKMLFWPVAAVAYRGGYGLCATILAIALAAISLPLSMIGWMSALESDHSRKARSEMARVRAEGATQPSGAVAVPIRPS</sequence>
<dbReference type="RefSeq" id="WP_232547933.1">
    <property type="nucleotide sequence ID" value="NZ_CP115965.1"/>
</dbReference>
<keyword evidence="1" id="KW-0812">Transmembrane</keyword>
<name>A0ABZ3CDX0_9ACTN</name>
<keyword evidence="1" id="KW-0472">Membrane</keyword>
<accession>A0ABZ3CDX0</accession>
<dbReference type="Proteomes" id="UP001434337">
    <property type="component" value="Chromosome"/>
</dbReference>
<feature type="transmembrane region" description="Helical" evidence="1">
    <location>
        <begin position="82"/>
        <end position="102"/>
    </location>
</feature>
<evidence type="ECO:0000256" key="1">
    <source>
        <dbReference type="SAM" id="Phobius"/>
    </source>
</evidence>
<feature type="transmembrane region" description="Helical" evidence="1">
    <location>
        <begin position="153"/>
        <end position="171"/>
    </location>
</feature>